<sequence>MQHELELKEVSVSLYKYMCEKVVGSENVVRYRRLYCKLNDEIFDDSSSAIISSGSKAEGLDLTGSDYDIMFLAKNWLVYETKPNDDEDVIVLDTDNALPGFALLKVSDNTAFPCPTTVTSNGNYIANVDYLKFILGTEDDIFCSIHGPSLSNSALHDTDLVFCFKCHTWPTIAKNWLLRYRLSEWPPQDVIYNVVDHGVLVVPIGSKSPSSDAPSLCDFRRTPIFISKPLQRLPEFEKAVLPIQSLSTLTMFFSDNTADSLCTSSIYSIYHKYLPRTARKMLTIMFLQGNTTILSSIDSLNGKNKCRYLRRKECLSRILINTFNENISGWLLLAAFFYSTEEYNKMSYILQFSSCVLSLKKSKKSRISLIDYGVFTSERNQFLNADFTDIERCLSHQSLALFYFLQFLYNRKHGNSVAIQSALKLLKQTIEDDSDKSMHFLWLLGTYQFLEKASELSYDIDRDAMCFLQMVNVNKMSEKI</sequence>
<keyword evidence="2" id="KW-1185">Reference proteome</keyword>
<dbReference type="AlphaFoldDB" id="A0A8S3V2C1"/>
<dbReference type="Proteomes" id="UP000683360">
    <property type="component" value="Unassembled WGS sequence"/>
</dbReference>
<dbReference type="OrthoDB" id="5950246at2759"/>
<protein>
    <submittedName>
        <fullName evidence="1">Uncharacterized protein</fullName>
    </submittedName>
</protein>
<name>A0A8S3V2C1_MYTED</name>
<proteinExistence type="predicted"/>
<comment type="caution">
    <text evidence="1">The sequence shown here is derived from an EMBL/GenBank/DDBJ whole genome shotgun (WGS) entry which is preliminary data.</text>
</comment>
<dbReference type="EMBL" id="CAJPWZ010003092">
    <property type="protein sequence ID" value="CAG2251523.1"/>
    <property type="molecule type" value="Genomic_DNA"/>
</dbReference>
<accession>A0A8S3V2C1</accession>
<evidence type="ECO:0000313" key="2">
    <source>
        <dbReference type="Proteomes" id="UP000683360"/>
    </source>
</evidence>
<reference evidence="1" key="1">
    <citation type="submission" date="2021-03" db="EMBL/GenBank/DDBJ databases">
        <authorList>
            <person name="Bekaert M."/>
        </authorList>
    </citation>
    <scope>NUCLEOTIDE SEQUENCE</scope>
</reference>
<gene>
    <name evidence="1" type="ORF">MEDL_63174</name>
</gene>
<organism evidence="1 2">
    <name type="scientific">Mytilus edulis</name>
    <name type="common">Blue mussel</name>
    <dbReference type="NCBI Taxonomy" id="6550"/>
    <lineage>
        <taxon>Eukaryota</taxon>
        <taxon>Metazoa</taxon>
        <taxon>Spiralia</taxon>
        <taxon>Lophotrochozoa</taxon>
        <taxon>Mollusca</taxon>
        <taxon>Bivalvia</taxon>
        <taxon>Autobranchia</taxon>
        <taxon>Pteriomorphia</taxon>
        <taxon>Mytilida</taxon>
        <taxon>Mytiloidea</taxon>
        <taxon>Mytilidae</taxon>
        <taxon>Mytilinae</taxon>
        <taxon>Mytilus</taxon>
    </lineage>
</organism>
<evidence type="ECO:0000313" key="1">
    <source>
        <dbReference type="EMBL" id="CAG2251523.1"/>
    </source>
</evidence>